<dbReference type="AlphaFoldDB" id="A0A0K8RNI6"/>
<accession>A0A0K8RNI6</accession>
<evidence type="ECO:0000313" key="2">
    <source>
        <dbReference type="EMBL" id="JAA72606.1"/>
    </source>
</evidence>
<evidence type="ECO:0000256" key="1">
    <source>
        <dbReference type="SAM" id="Phobius"/>
    </source>
</evidence>
<name>A0A0K8RNI6_IXORI</name>
<dbReference type="EMBL" id="GADI01001202">
    <property type="protein sequence ID" value="JAA72606.1"/>
    <property type="molecule type" value="mRNA"/>
</dbReference>
<keyword evidence="1" id="KW-0472">Membrane</keyword>
<sequence length="87" mass="9683">GGCSSVHLKDKRGAAVGGKRGAPTLYLLAVCLLVTANLVRACIRGNDEYYRQANKYCEKTCLGSRYCGWPCPYCVRKGYENRKRCKT</sequence>
<proteinExistence type="evidence at transcript level"/>
<feature type="non-terminal residue" evidence="2">
    <location>
        <position position="1"/>
    </location>
</feature>
<keyword evidence="1" id="KW-1133">Transmembrane helix</keyword>
<keyword evidence="1" id="KW-0812">Transmembrane</keyword>
<feature type="transmembrane region" description="Helical" evidence="1">
    <location>
        <begin position="25"/>
        <end position="43"/>
    </location>
</feature>
<protein>
    <submittedName>
        <fullName evidence="2">Putative 5.3 kDa protein</fullName>
    </submittedName>
</protein>
<organism evidence="2">
    <name type="scientific">Ixodes ricinus</name>
    <name type="common">Common tick</name>
    <name type="synonym">Acarus ricinus</name>
    <dbReference type="NCBI Taxonomy" id="34613"/>
    <lineage>
        <taxon>Eukaryota</taxon>
        <taxon>Metazoa</taxon>
        <taxon>Ecdysozoa</taxon>
        <taxon>Arthropoda</taxon>
        <taxon>Chelicerata</taxon>
        <taxon>Arachnida</taxon>
        <taxon>Acari</taxon>
        <taxon>Parasitiformes</taxon>
        <taxon>Ixodida</taxon>
        <taxon>Ixodoidea</taxon>
        <taxon>Ixodidae</taxon>
        <taxon>Ixodinae</taxon>
        <taxon>Ixodes</taxon>
    </lineage>
</organism>
<reference evidence="2" key="1">
    <citation type="submission" date="2012-12" db="EMBL/GenBank/DDBJ databases">
        <title>Identification and characterization of a phenylalanine ammonia-lyase gene family in Isatis indigotica Fort.</title>
        <authorList>
            <person name="Liu Q."/>
            <person name="Chen J."/>
            <person name="Zhou X."/>
            <person name="Di P."/>
            <person name="Xiao Y."/>
            <person name="Xuan H."/>
            <person name="Zhang L."/>
            <person name="Chen W."/>
        </authorList>
    </citation>
    <scope>NUCLEOTIDE SEQUENCE</scope>
    <source>
        <tissue evidence="2">Salivary gland</tissue>
    </source>
</reference>